<evidence type="ECO:0000313" key="1">
    <source>
        <dbReference type="EMBL" id="MBB1097107.1"/>
    </source>
</evidence>
<evidence type="ECO:0000313" key="2">
    <source>
        <dbReference type="Proteomes" id="UP000517106"/>
    </source>
</evidence>
<protein>
    <submittedName>
        <fullName evidence="1">Uncharacterized protein</fullName>
    </submittedName>
</protein>
<organism evidence="1 2">
    <name type="scientific">Limosilactobacillus rudii</name>
    <dbReference type="NCBI Taxonomy" id="2759755"/>
    <lineage>
        <taxon>Bacteria</taxon>
        <taxon>Bacillati</taxon>
        <taxon>Bacillota</taxon>
        <taxon>Bacilli</taxon>
        <taxon>Lactobacillales</taxon>
        <taxon>Lactobacillaceae</taxon>
        <taxon>Limosilactobacillus</taxon>
    </lineage>
</organism>
<proteinExistence type="predicted"/>
<accession>A0A7W3UK90</accession>
<dbReference type="AlphaFoldDB" id="A0A7W3UK90"/>
<gene>
    <name evidence="1" type="ORF">H5S09_04005</name>
</gene>
<dbReference type="EMBL" id="JACIVA010000042">
    <property type="protein sequence ID" value="MBB1097107.1"/>
    <property type="molecule type" value="Genomic_DNA"/>
</dbReference>
<reference evidence="1 2" key="1">
    <citation type="submission" date="2020-07" db="EMBL/GenBank/DDBJ databases">
        <title>Description of Limosilactobacillus balticus sp. nov., Limosilactobacillus agrestis sp. nov., Limosilactobacillus albertensis sp. nov., Limosilactobacillus rudii sp. nov., Limosilactobacillus fastidiosus sp. nov., five novel Limosilactobacillus species isolated from the vertebrate gastrointestinal tract, and proposal of 6 subspecies of Limosilactobacillus reuteri adapted to the gastrointestinal tract of specific vertebrate hosts.</title>
        <authorList>
            <person name="Li F."/>
            <person name="Cheng C."/>
            <person name="Zheng J."/>
            <person name="Quevedo R.M."/>
            <person name="Li J."/>
            <person name="Roos S."/>
            <person name="Gaenzle M.G."/>
            <person name="Walter J."/>
        </authorList>
    </citation>
    <scope>NUCLEOTIDE SEQUENCE [LARGE SCALE GENOMIC DNA]</scope>
    <source>
        <strain evidence="1 2">STM2_1</strain>
    </source>
</reference>
<comment type="caution">
    <text evidence="1">The sequence shown here is derived from an EMBL/GenBank/DDBJ whole genome shotgun (WGS) entry which is preliminary data.</text>
</comment>
<name>A0A7W3UK90_9LACO</name>
<dbReference type="Proteomes" id="UP000517106">
    <property type="component" value="Unassembled WGS sequence"/>
</dbReference>
<keyword evidence="2" id="KW-1185">Reference proteome</keyword>
<dbReference type="RefSeq" id="WP_182595855.1">
    <property type="nucleotide sequence ID" value="NZ_JACIVA010000042.1"/>
</dbReference>
<sequence>MAKENIEIKLDVDSSQVDISEAKVDSLISKLKEANTLTDVLASKLANLTEKQK</sequence>